<feature type="compositionally biased region" description="Basic and acidic residues" evidence="1">
    <location>
        <begin position="69"/>
        <end position="79"/>
    </location>
</feature>
<dbReference type="InParanoid" id="G3IKY9"/>
<gene>
    <name evidence="2" type="ORF">I79_024547</name>
</gene>
<accession>G3IKY9</accession>
<name>G3IKY9_CRIGR</name>
<dbReference type="EMBL" id="JH003821">
    <property type="protein sequence ID" value="EGW06349.1"/>
    <property type="molecule type" value="Genomic_DNA"/>
</dbReference>
<feature type="region of interest" description="Disordered" evidence="1">
    <location>
        <begin position="38"/>
        <end position="79"/>
    </location>
</feature>
<dbReference type="GlyGen" id="G3IKY9">
    <property type="glycosylation" value="1 site"/>
</dbReference>
<dbReference type="Proteomes" id="UP000001075">
    <property type="component" value="Unassembled WGS sequence"/>
</dbReference>
<protein>
    <submittedName>
        <fullName evidence="2">Uncharacterized protein</fullName>
    </submittedName>
</protein>
<proteinExistence type="predicted"/>
<sequence length="79" mass="8748">MPRPLPGPTEQSLQMGQTLPFFLNPQEIPRTASILGQEQVQGPEAEQPLSKQSNMAAAQWPRGWATQDEVSRVAEHQVV</sequence>
<reference evidence="3" key="1">
    <citation type="journal article" date="2011" name="Nat. Biotechnol.">
        <title>The genomic sequence of the Chinese hamster ovary (CHO)-K1 cell line.</title>
        <authorList>
            <person name="Xu X."/>
            <person name="Nagarajan H."/>
            <person name="Lewis N.E."/>
            <person name="Pan S."/>
            <person name="Cai Z."/>
            <person name="Liu X."/>
            <person name="Chen W."/>
            <person name="Xie M."/>
            <person name="Wang W."/>
            <person name="Hammond S."/>
            <person name="Andersen M.R."/>
            <person name="Neff N."/>
            <person name="Passarelli B."/>
            <person name="Koh W."/>
            <person name="Fan H.C."/>
            <person name="Wang J."/>
            <person name="Gui Y."/>
            <person name="Lee K.H."/>
            <person name="Betenbaugh M.J."/>
            <person name="Quake S.R."/>
            <person name="Famili I."/>
            <person name="Palsson B.O."/>
            <person name="Wang J."/>
        </authorList>
    </citation>
    <scope>NUCLEOTIDE SEQUENCE [LARGE SCALE GENOMIC DNA]</scope>
    <source>
        <strain evidence="3">CHO K1 cell line</strain>
    </source>
</reference>
<evidence type="ECO:0000256" key="1">
    <source>
        <dbReference type="SAM" id="MobiDB-lite"/>
    </source>
</evidence>
<organism evidence="2 3">
    <name type="scientific">Cricetulus griseus</name>
    <name type="common">Chinese hamster</name>
    <name type="synonym">Cricetulus barabensis griseus</name>
    <dbReference type="NCBI Taxonomy" id="10029"/>
    <lineage>
        <taxon>Eukaryota</taxon>
        <taxon>Metazoa</taxon>
        <taxon>Chordata</taxon>
        <taxon>Craniata</taxon>
        <taxon>Vertebrata</taxon>
        <taxon>Euteleostomi</taxon>
        <taxon>Mammalia</taxon>
        <taxon>Eutheria</taxon>
        <taxon>Euarchontoglires</taxon>
        <taxon>Glires</taxon>
        <taxon>Rodentia</taxon>
        <taxon>Myomorpha</taxon>
        <taxon>Muroidea</taxon>
        <taxon>Cricetidae</taxon>
        <taxon>Cricetinae</taxon>
        <taxon>Cricetulus</taxon>
    </lineage>
</organism>
<evidence type="ECO:0000313" key="3">
    <source>
        <dbReference type="Proteomes" id="UP000001075"/>
    </source>
</evidence>
<evidence type="ECO:0000313" key="2">
    <source>
        <dbReference type="EMBL" id="EGW06349.1"/>
    </source>
</evidence>
<dbReference type="AlphaFoldDB" id="G3IKY9"/>